<evidence type="ECO:0000313" key="11">
    <source>
        <dbReference type="EMBL" id="SDL29507.1"/>
    </source>
</evidence>
<feature type="domain" description="Flagellar hook-associated protein FlgK helical" evidence="10">
    <location>
        <begin position="102"/>
        <end position="240"/>
    </location>
</feature>
<evidence type="ECO:0000256" key="2">
    <source>
        <dbReference type="ARBA" id="ARBA00004613"/>
    </source>
</evidence>
<comment type="similarity">
    <text evidence="3">Belongs to the flagella basal body rod proteins family.</text>
</comment>
<feature type="domain" description="Flagellar basal-body/hook protein C-terminal" evidence="9">
    <location>
        <begin position="570"/>
        <end position="610"/>
    </location>
</feature>
<evidence type="ECO:0000259" key="10">
    <source>
        <dbReference type="Pfam" id="PF22638"/>
    </source>
</evidence>
<keyword evidence="11" id="KW-0282">Flagellum</keyword>
<keyword evidence="11" id="KW-0969">Cilium</keyword>
<dbReference type="PANTHER" id="PTHR30033:SF1">
    <property type="entry name" value="FLAGELLAR HOOK-ASSOCIATED PROTEIN 1"/>
    <property type="match status" value="1"/>
</dbReference>
<feature type="domain" description="Flagellar basal body rod protein N-terminal" evidence="8">
    <location>
        <begin position="9"/>
        <end position="37"/>
    </location>
</feature>
<dbReference type="NCBIfam" id="TIGR02492">
    <property type="entry name" value="flgK_ends"/>
    <property type="match status" value="1"/>
</dbReference>
<dbReference type="RefSeq" id="WP_089866922.1">
    <property type="nucleotide sequence ID" value="NZ_FNGL01000017.1"/>
</dbReference>
<feature type="coiled-coil region" evidence="7">
    <location>
        <begin position="148"/>
        <end position="200"/>
    </location>
</feature>
<evidence type="ECO:0000259" key="9">
    <source>
        <dbReference type="Pfam" id="PF06429"/>
    </source>
</evidence>
<evidence type="ECO:0000256" key="4">
    <source>
        <dbReference type="ARBA" id="ARBA00016244"/>
    </source>
</evidence>
<proteinExistence type="inferred from homology"/>
<reference evidence="11 12" key="1">
    <citation type="submission" date="2016-10" db="EMBL/GenBank/DDBJ databases">
        <authorList>
            <person name="Varghese N."/>
            <person name="Submissions S."/>
        </authorList>
    </citation>
    <scope>NUCLEOTIDE SEQUENCE [LARGE SCALE GENOMIC DNA]</scope>
    <source>
        <strain evidence="11 12">NLAE-zl-C224</strain>
    </source>
</reference>
<evidence type="ECO:0000256" key="6">
    <source>
        <dbReference type="ARBA" id="ARBA00023143"/>
    </source>
</evidence>
<accession>A0ABY0QMS4</accession>
<dbReference type="Pfam" id="PF06429">
    <property type="entry name" value="Flg_bbr_C"/>
    <property type="match status" value="1"/>
</dbReference>
<evidence type="ECO:0000313" key="12">
    <source>
        <dbReference type="Proteomes" id="UP000198811"/>
    </source>
</evidence>
<dbReference type="InterPro" id="IPR001444">
    <property type="entry name" value="Flag_bb_rod_N"/>
</dbReference>
<dbReference type="InterPro" id="IPR002371">
    <property type="entry name" value="FlgK"/>
</dbReference>
<dbReference type="Pfam" id="PF00460">
    <property type="entry name" value="Flg_bb_rod"/>
    <property type="match status" value="1"/>
</dbReference>
<dbReference type="InterPro" id="IPR053927">
    <property type="entry name" value="FlgK_helical"/>
</dbReference>
<dbReference type="InterPro" id="IPR010930">
    <property type="entry name" value="Flg_bb/hook_C_dom"/>
</dbReference>
<keyword evidence="7" id="KW-0175">Coiled coil</keyword>
<name>A0ABY0QMS4_CLOCO</name>
<gene>
    <name evidence="11" type="ORF">SAMN05216497_11724</name>
</gene>
<keyword evidence="12" id="KW-1185">Reference proteome</keyword>
<evidence type="ECO:0000256" key="3">
    <source>
        <dbReference type="ARBA" id="ARBA00009677"/>
    </source>
</evidence>
<keyword evidence="6" id="KW-0975">Bacterial flagellum</keyword>
<evidence type="ECO:0000256" key="7">
    <source>
        <dbReference type="SAM" id="Coils"/>
    </source>
</evidence>
<organism evidence="11 12">
    <name type="scientific">Clostridium cochlearium</name>
    <dbReference type="NCBI Taxonomy" id="1494"/>
    <lineage>
        <taxon>Bacteria</taxon>
        <taxon>Bacillati</taxon>
        <taxon>Bacillota</taxon>
        <taxon>Clostridia</taxon>
        <taxon>Eubacteriales</taxon>
        <taxon>Clostridiaceae</taxon>
        <taxon>Clostridium</taxon>
    </lineage>
</organism>
<comment type="subcellular location">
    <subcellularLocation>
        <location evidence="1">Bacterial flagellum</location>
    </subcellularLocation>
    <subcellularLocation>
        <location evidence="2">Secreted</location>
    </subcellularLocation>
</comment>
<evidence type="ECO:0000256" key="1">
    <source>
        <dbReference type="ARBA" id="ARBA00004365"/>
    </source>
</evidence>
<sequence>MSGLFGTLHVGKSGIFANQRSIDVTSHNIANANTEGYSRQRAELQTERPFCTPSMNNAAGAGQLGRGVNVADINRIRDTFLDYQVRIELGVQGKYAGRHKFLNEIENIFNEPSETGISTLLGNFFDGWQELSKQPHSSNARTVVAEQSKALTDELNHLYGQLHKLKDNAKTSIRQDLNDVNSILDQMERLNEEIIQVTAAGQKPNDLLDRRDLLLDKLSSKFGINIEKKGLNGIDVNTKGDAEPPTGLNLIQAVNPDETARLAYISSISPAKAPELGKTKTYTITYYKNADMTNDDNKVTFEITLDEKGYKDLDRSRTLWTNKNGEALLVGKDSNGIIGKVVKKGDTWELIKVGKDGKVGDLIKPESTEVKLPTFQPSTGNLNGYMSVQDDIDNQIVQLNKLARSLAYAVNAVHSQSETYSDNDLFFVNKDKTGEEGEKEITAGNITVNEEILKDVMKIKVGKGDNPGETDGTRALAIANIMDRLIAIQNIQLRNESGKTKTNRNQFIANICGGDIIDEAGIKTIKGNTDGMTYGGYFKDMVDRLGVQTQEAKRMVKNQHSVLASFQQSRDAVSGVSLDEEMTNLIQFQHAYQANAKLISTVDELLDVVVNGLKR</sequence>
<comment type="caution">
    <text evidence="11">The sequence shown here is derived from an EMBL/GenBank/DDBJ whole genome shotgun (WGS) entry which is preliminary data.</text>
</comment>
<dbReference type="EMBL" id="FNGL01000017">
    <property type="protein sequence ID" value="SDL29507.1"/>
    <property type="molecule type" value="Genomic_DNA"/>
</dbReference>
<dbReference type="PANTHER" id="PTHR30033">
    <property type="entry name" value="FLAGELLAR HOOK-ASSOCIATED PROTEIN 1"/>
    <property type="match status" value="1"/>
</dbReference>
<evidence type="ECO:0000256" key="5">
    <source>
        <dbReference type="ARBA" id="ARBA00022525"/>
    </source>
</evidence>
<protein>
    <recommendedName>
        <fullName evidence="4">Flagellar hook-associated protein 1</fullName>
    </recommendedName>
</protein>
<keyword evidence="5" id="KW-0964">Secreted</keyword>
<dbReference type="Pfam" id="PF22638">
    <property type="entry name" value="FlgK_D1"/>
    <property type="match status" value="1"/>
</dbReference>
<dbReference type="SUPFAM" id="SSF64518">
    <property type="entry name" value="Phase 1 flagellin"/>
    <property type="match status" value="1"/>
</dbReference>
<keyword evidence="11" id="KW-0966">Cell projection</keyword>
<evidence type="ECO:0000259" key="8">
    <source>
        <dbReference type="Pfam" id="PF00460"/>
    </source>
</evidence>
<dbReference type="Proteomes" id="UP000198811">
    <property type="component" value="Unassembled WGS sequence"/>
</dbReference>